<dbReference type="eggNOG" id="COG3115">
    <property type="taxonomic scope" value="Bacteria"/>
</dbReference>
<feature type="chain" id="PRO_5006842307" evidence="2">
    <location>
        <begin position="29"/>
        <end position="589"/>
    </location>
</feature>
<reference evidence="3 4" key="1">
    <citation type="submission" date="2015-10" db="EMBL/GenBank/DDBJ databases">
        <title>The world's first case of liver abscess caused by Pannonibacter phragmitetus.</title>
        <authorList>
            <person name="Ming D."/>
            <person name="Wang M."/>
            <person name="Zhou Y."/>
            <person name="Jiang T."/>
            <person name="Hu S."/>
        </authorList>
    </citation>
    <scope>NUCLEOTIDE SEQUENCE [LARGE SCALE GENOMIC DNA]</scope>
    <source>
        <strain evidence="3 4">31801</strain>
    </source>
</reference>
<dbReference type="Proteomes" id="UP000064921">
    <property type="component" value="Chromosome"/>
</dbReference>
<organism evidence="3 4">
    <name type="scientific">Pannonibacter phragmitetus</name>
    <dbReference type="NCBI Taxonomy" id="121719"/>
    <lineage>
        <taxon>Bacteria</taxon>
        <taxon>Pseudomonadati</taxon>
        <taxon>Pseudomonadota</taxon>
        <taxon>Alphaproteobacteria</taxon>
        <taxon>Hyphomicrobiales</taxon>
        <taxon>Stappiaceae</taxon>
        <taxon>Pannonibacter</taxon>
    </lineage>
</organism>
<dbReference type="STRING" id="121719.APZ00_04665"/>
<dbReference type="InterPro" id="IPR036328">
    <property type="entry name" value="MliC_sf"/>
</dbReference>
<dbReference type="EMBL" id="CP013068">
    <property type="protein sequence ID" value="ALV26456.1"/>
    <property type="molecule type" value="Genomic_DNA"/>
</dbReference>
<keyword evidence="4" id="KW-1185">Reference proteome</keyword>
<keyword evidence="2" id="KW-0732">Signal</keyword>
<dbReference type="InterPro" id="IPR036208">
    <property type="entry name" value="VHL_sf"/>
</dbReference>
<sequence>MFSGGARGATAGLLTLLAATFPAQPVFAQSLPEQIRVQVVPAEPGIRSILVNKRYRPIISRGIEGAVVETVTGAVDPSTVGCQVELEITLENSRVLRESADICASGGAVTVDVKREVGGRPRVVGGAGVTPAPASPSGSSSSQPAQSQSTQTPAATAPAAQAPQTQPQTQTQPQPQVQTPPQTQAQPQTQSEPQSESRPQVQAPVQQSQPAPLPPLDSPVQPAAPVEREWTVTGTELGSTQAQLVHGSAQGADADFIARCTPQSGFITVSVPQTAAPVYQGSPVSVALKSEEFYTGYDATGSDANNPQGRPLPEFTVAATDPVWDVMARKSVLEVIVEGAVTPVSLKGSARSVRLFAAACALPDQIVDPNSNPAMAGGMGDLACAELGGIRSLDGGFRGRMLFRNARGGPIDVFWIDYSGIQQFYARLEPGQVLDQESIISNAWLVTTDVGQCLGIYISREPQQTVVIGQSNAGPIPGQQGLPQGAFTPAPPVQPMQPQAPGMLLPPAPIGNVSTTNYVCTAGIDLQVVYDTARGVAMVTEFGQVSVTLPRVNGGTGFRYESNGYVLQGQRDNVTWSRPGLYDVFCGRG</sequence>
<evidence type="ECO:0000313" key="4">
    <source>
        <dbReference type="Proteomes" id="UP000064921"/>
    </source>
</evidence>
<feature type="signal peptide" evidence="2">
    <location>
        <begin position="1"/>
        <end position="28"/>
    </location>
</feature>
<dbReference type="AlphaFoldDB" id="A0A0U3N0X1"/>
<feature type="compositionally biased region" description="Low complexity" evidence="1">
    <location>
        <begin position="120"/>
        <end position="210"/>
    </location>
</feature>
<dbReference type="SUPFAM" id="SSF49468">
    <property type="entry name" value="VHL"/>
    <property type="match status" value="1"/>
</dbReference>
<dbReference type="Gene3D" id="2.60.40.780">
    <property type="entry name" value="von Hippel-Lindau disease tumour suppressor, beta domain"/>
    <property type="match status" value="1"/>
</dbReference>
<evidence type="ECO:0000256" key="1">
    <source>
        <dbReference type="SAM" id="MobiDB-lite"/>
    </source>
</evidence>
<proteinExistence type="predicted"/>
<name>A0A0U3N0X1_9HYPH</name>
<dbReference type="InterPro" id="IPR037140">
    <property type="entry name" value="VHL_beta_dom_sf"/>
</dbReference>
<dbReference type="SUPFAM" id="SSF141488">
    <property type="entry name" value="YdhA-like"/>
    <property type="match status" value="1"/>
</dbReference>
<protein>
    <submittedName>
        <fullName evidence="3">Uncharacterized protein</fullName>
    </submittedName>
</protein>
<gene>
    <name evidence="3" type="ORF">APZ00_04665</name>
</gene>
<dbReference type="KEGG" id="pphr:APZ00_04665"/>
<feature type="region of interest" description="Disordered" evidence="1">
    <location>
        <begin position="120"/>
        <end position="222"/>
    </location>
</feature>
<evidence type="ECO:0000313" key="3">
    <source>
        <dbReference type="EMBL" id="ALV26456.1"/>
    </source>
</evidence>
<accession>A0A0U3N0X1</accession>
<evidence type="ECO:0000256" key="2">
    <source>
        <dbReference type="SAM" id="SignalP"/>
    </source>
</evidence>